<dbReference type="FunFam" id="3.20.20.140:FF:000004">
    <property type="entry name" value="N-acetylglucosamine-6-phosphate deacetylase"/>
    <property type="match status" value="1"/>
</dbReference>
<feature type="binding site" evidence="12">
    <location>
        <position position="222"/>
    </location>
    <ligand>
        <name>Zn(2+)</name>
        <dbReference type="ChEBI" id="CHEBI:29105"/>
    </ligand>
</feature>
<protein>
    <recommendedName>
        <fullName evidence="3">N-acetylglucosamine-6-phosphate deacetylase</fullName>
        <ecNumber evidence="2">3.5.1.25</ecNumber>
    </recommendedName>
</protein>
<reference evidence="14" key="1">
    <citation type="submission" date="2019-04" db="EMBL/GenBank/DDBJ databases">
        <title>Evolution of Biomass-Degrading Anaerobic Consortia Revealed by Metagenomics.</title>
        <authorList>
            <person name="Peng X."/>
        </authorList>
    </citation>
    <scope>NUCLEOTIDE SEQUENCE</scope>
    <source>
        <strain evidence="14">SIG551</strain>
    </source>
</reference>
<dbReference type="Gene3D" id="2.30.40.10">
    <property type="entry name" value="Urease, subunit C, domain 1"/>
    <property type="match status" value="1"/>
</dbReference>
<comment type="similarity">
    <text evidence="1 9">Belongs to the metallo-dependent hydrolases superfamily. NagA family.</text>
</comment>
<comment type="catalytic activity">
    <reaction evidence="7">
        <text>N-acetyl-D-glucosamine 6-phosphate + H2O = D-glucosamine 6-phosphate + acetate</text>
        <dbReference type="Rhea" id="RHEA:22936"/>
        <dbReference type="ChEBI" id="CHEBI:15377"/>
        <dbReference type="ChEBI" id="CHEBI:30089"/>
        <dbReference type="ChEBI" id="CHEBI:57513"/>
        <dbReference type="ChEBI" id="CHEBI:58725"/>
        <dbReference type="EC" id="3.5.1.25"/>
    </reaction>
</comment>
<dbReference type="InterPro" id="IPR006680">
    <property type="entry name" value="Amidohydro-rel"/>
</dbReference>
<proteinExistence type="inferred from homology"/>
<dbReference type="PANTHER" id="PTHR11113:SF14">
    <property type="entry name" value="N-ACETYLGLUCOSAMINE-6-PHOSPHATE DEACETYLASE"/>
    <property type="match status" value="1"/>
</dbReference>
<dbReference type="Pfam" id="PF01979">
    <property type="entry name" value="Amidohydro_1"/>
    <property type="match status" value="1"/>
</dbReference>
<evidence type="ECO:0000256" key="8">
    <source>
        <dbReference type="ARBA" id="ARBA00060590"/>
    </source>
</evidence>
<accession>A0A928Q5E0</accession>
<dbReference type="AlphaFoldDB" id="A0A928Q5E0"/>
<evidence type="ECO:0000256" key="12">
    <source>
        <dbReference type="PIRSR" id="PIRSR038994-3"/>
    </source>
</evidence>
<feature type="binding site" evidence="11">
    <location>
        <position position="257"/>
    </location>
    <ligand>
        <name>substrate</name>
    </ligand>
</feature>
<feature type="binding site" evidence="11">
    <location>
        <position position="147"/>
    </location>
    <ligand>
        <name>substrate</name>
    </ligand>
</feature>
<dbReference type="PIRSF" id="PIRSF038994">
    <property type="entry name" value="NagA"/>
    <property type="match status" value="1"/>
</dbReference>
<keyword evidence="4 12" id="KW-0479">Metal-binding</keyword>
<feature type="binding site" evidence="11">
    <location>
        <begin position="313"/>
        <end position="315"/>
    </location>
    <ligand>
        <name>substrate</name>
    </ligand>
</feature>
<feature type="binding site" evidence="12">
    <location>
        <position position="136"/>
    </location>
    <ligand>
        <name>Zn(2+)</name>
        <dbReference type="ChEBI" id="CHEBI:29105"/>
    </ligand>
</feature>
<gene>
    <name evidence="14" type="primary">nagA</name>
    <name evidence="14" type="ORF">E7512_09165</name>
</gene>
<sequence>MNYFAQEGTDVILKNAKLFNDRFEVIRADVETAGEKIARIGPELTGAEHSINLSGCLILPGLVDIHIHGCAGADTFDGTRDSIARMAAHLVQKGVTSFCPTTMTGSYEQIAAALFAVRDCMEHPPQGAAVLGAHMEGPYLSEEKKGAQRGDALRSPDFAEFLRLYHGCGGAIRLVDIAPECENAREFITRASEFCTVSAAHSEADYDTAMQSFRWGITHATHLFNAMTGLHHRQPGMVGAVFDAPDVRAELICDGLHVHPAVLRIAFRLLGEERSVVVSDSMRAAGLPDGESELGGQTVFLKNGAARLADGTLAGSTTNLLDEIRNLVRFGVPLRQAVRSATINPAAAIGRDGEIGSIREGKRADFAVVDEAFGLRLVMTRGAIAYEAPPSGAVSAGGAVTPQTQ</sequence>
<evidence type="ECO:0000256" key="6">
    <source>
        <dbReference type="ARBA" id="ARBA00023277"/>
    </source>
</evidence>
<dbReference type="Proteomes" id="UP000754750">
    <property type="component" value="Unassembled WGS sequence"/>
</dbReference>
<feature type="binding site" evidence="11">
    <location>
        <begin position="225"/>
        <end position="226"/>
    </location>
    <ligand>
        <name>substrate</name>
    </ligand>
</feature>
<feature type="binding site" evidence="12">
    <location>
        <position position="201"/>
    </location>
    <ligand>
        <name>Zn(2+)</name>
        <dbReference type="ChEBI" id="CHEBI:29105"/>
    </ligand>
</feature>
<comment type="pathway">
    <text evidence="8">Amino-sugar metabolism; N-acetylneuraminate degradation; D-fructose 6-phosphate from N-acetylneuraminate: step 4/5.</text>
</comment>
<dbReference type="GO" id="GO:0046872">
    <property type="term" value="F:metal ion binding"/>
    <property type="evidence" value="ECO:0007669"/>
    <property type="project" value="UniProtKB-KW"/>
</dbReference>
<comment type="caution">
    <text evidence="14">The sequence shown here is derived from an EMBL/GenBank/DDBJ whole genome shotgun (WGS) entry which is preliminary data.</text>
</comment>
<dbReference type="PANTHER" id="PTHR11113">
    <property type="entry name" value="N-ACETYLGLUCOSAMINE-6-PHOSPHATE DEACETYLASE"/>
    <property type="match status" value="1"/>
</dbReference>
<evidence type="ECO:0000313" key="14">
    <source>
        <dbReference type="EMBL" id="MBE6833732.1"/>
    </source>
</evidence>
<evidence type="ECO:0000256" key="10">
    <source>
        <dbReference type="PIRSR" id="PIRSR038994-1"/>
    </source>
</evidence>
<dbReference type="Gene3D" id="3.20.20.140">
    <property type="entry name" value="Metal-dependent hydrolases"/>
    <property type="match status" value="1"/>
</dbReference>
<dbReference type="EC" id="3.5.1.25" evidence="2"/>
<dbReference type="InterPro" id="IPR011059">
    <property type="entry name" value="Metal-dep_hydrolase_composite"/>
</dbReference>
<evidence type="ECO:0000256" key="2">
    <source>
        <dbReference type="ARBA" id="ARBA00011899"/>
    </source>
</evidence>
<dbReference type="InterPro" id="IPR032466">
    <property type="entry name" value="Metal_Hydrolase"/>
</dbReference>
<dbReference type="NCBIfam" id="TIGR00221">
    <property type="entry name" value="nagA"/>
    <property type="match status" value="1"/>
</dbReference>
<name>A0A928Q5E0_9FIRM</name>
<keyword evidence="5 9" id="KW-0378">Hydrolase</keyword>
<dbReference type="SUPFAM" id="SSF51338">
    <property type="entry name" value="Composite domain of metallo-dependent hydrolases"/>
    <property type="match status" value="1"/>
</dbReference>
<evidence type="ECO:0000256" key="7">
    <source>
        <dbReference type="ARBA" id="ARBA00047647"/>
    </source>
</evidence>
<dbReference type="EMBL" id="SVNY01000004">
    <property type="protein sequence ID" value="MBE6833732.1"/>
    <property type="molecule type" value="Genomic_DNA"/>
</dbReference>
<comment type="cofactor">
    <cofactor evidence="12">
        <name>a divalent metal cation</name>
        <dbReference type="ChEBI" id="CHEBI:60240"/>
    </cofactor>
    <text evidence="12">Binds 1 divalent metal cation per subunit.</text>
</comment>
<feature type="domain" description="Amidohydrolase-related" evidence="13">
    <location>
        <begin position="58"/>
        <end position="373"/>
    </location>
</feature>
<feature type="binding site" evidence="11">
    <location>
        <position position="233"/>
    </location>
    <ligand>
        <name>substrate</name>
    </ligand>
</feature>
<evidence type="ECO:0000256" key="5">
    <source>
        <dbReference type="ARBA" id="ARBA00022801"/>
    </source>
</evidence>
<evidence type="ECO:0000256" key="11">
    <source>
        <dbReference type="PIRSR" id="PIRSR038994-2"/>
    </source>
</evidence>
<organism evidence="14 15">
    <name type="scientific">Faecalispora sporosphaeroides</name>
    <dbReference type="NCBI Taxonomy" id="1549"/>
    <lineage>
        <taxon>Bacteria</taxon>
        <taxon>Bacillati</taxon>
        <taxon>Bacillota</taxon>
        <taxon>Clostridia</taxon>
        <taxon>Eubacteriales</taxon>
        <taxon>Oscillospiraceae</taxon>
        <taxon>Faecalispora</taxon>
    </lineage>
</organism>
<dbReference type="GO" id="GO:0006046">
    <property type="term" value="P:N-acetylglucosamine catabolic process"/>
    <property type="evidence" value="ECO:0007669"/>
    <property type="project" value="TreeGrafter"/>
</dbReference>
<evidence type="ECO:0000256" key="1">
    <source>
        <dbReference type="ARBA" id="ARBA00010716"/>
    </source>
</evidence>
<evidence type="ECO:0000256" key="9">
    <source>
        <dbReference type="PIRNR" id="PIRNR038994"/>
    </source>
</evidence>
<dbReference type="GO" id="GO:0008448">
    <property type="term" value="F:N-acetylglucosamine-6-phosphate deacetylase activity"/>
    <property type="evidence" value="ECO:0007669"/>
    <property type="project" value="UniProtKB-EC"/>
</dbReference>
<dbReference type="InterPro" id="IPR003764">
    <property type="entry name" value="GlcNAc_6-P_deAcase"/>
</dbReference>
<keyword evidence="6 9" id="KW-0119">Carbohydrate metabolism</keyword>
<dbReference type="CDD" id="cd00854">
    <property type="entry name" value="NagA"/>
    <property type="match status" value="1"/>
</dbReference>
<feature type="active site" description="Proton donor/acceptor" evidence="10">
    <location>
        <position position="280"/>
    </location>
</feature>
<evidence type="ECO:0000259" key="13">
    <source>
        <dbReference type="Pfam" id="PF01979"/>
    </source>
</evidence>
<evidence type="ECO:0000256" key="4">
    <source>
        <dbReference type="ARBA" id="ARBA00022723"/>
    </source>
</evidence>
<evidence type="ECO:0000256" key="3">
    <source>
        <dbReference type="ARBA" id="ARBA00018029"/>
    </source>
</evidence>
<evidence type="ECO:0000313" key="15">
    <source>
        <dbReference type="Proteomes" id="UP000754750"/>
    </source>
</evidence>
<dbReference type="SUPFAM" id="SSF51556">
    <property type="entry name" value="Metallo-dependent hydrolases"/>
    <property type="match status" value="1"/>
</dbReference>